<evidence type="ECO:0000256" key="1">
    <source>
        <dbReference type="ARBA" id="ARBA00004173"/>
    </source>
</evidence>
<dbReference type="PANTHER" id="PTHR46203:SF1">
    <property type="entry name" value="MITOCHONDRIAL TRANSLATION RELEASE FACTOR IN RESCUE"/>
    <property type="match status" value="1"/>
</dbReference>
<gene>
    <name evidence="7" type="ORF">V1264_021940</name>
</gene>
<keyword evidence="4" id="KW-0496">Mitochondrion</keyword>
<evidence type="ECO:0000256" key="2">
    <source>
        <dbReference type="ARBA" id="ARBA00010835"/>
    </source>
</evidence>
<evidence type="ECO:0000256" key="5">
    <source>
        <dbReference type="SAM" id="MobiDB-lite"/>
    </source>
</evidence>
<dbReference type="InterPro" id="IPR052405">
    <property type="entry name" value="Mito_Transl_Release_Factor"/>
</dbReference>
<comment type="similarity">
    <text evidence="2">Belongs to the prokaryotic/mitochondrial release factor family.</text>
</comment>
<evidence type="ECO:0000313" key="8">
    <source>
        <dbReference type="Proteomes" id="UP001374579"/>
    </source>
</evidence>
<dbReference type="InterPro" id="IPR045853">
    <property type="entry name" value="Pep_chain_release_fac_I_sf"/>
</dbReference>
<dbReference type="Pfam" id="PF00472">
    <property type="entry name" value="RF-1"/>
    <property type="match status" value="1"/>
</dbReference>
<proteinExistence type="inferred from homology"/>
<organism evidence="7 8">
    <name type="scientific">Littorina saxatilis</name>
    <dbReference type="NCBI Taxonomy" id="31220"/>
    <lineage>
        <taxon>Eukaryota</taxon>
        <taxon>Metazoa</taxon>
        <taxon>Spiralia</taxon>
        <taxon>Lophotrochozoa</taxon>
        <taxon>Mollusca</taxon>
        <taxon>Gastropoda</taxon>
        <taxon>Caenogastropoda</taxon>
        <taxon>Littorinimorpha</taxon>
        <taxon>Littorinoidea</taxon>
        <taxon>Littorinidae</taxon>
        <taxon>Littorina</taxon>
    </lineage>
</organism>
<accession>A0AAN9AJJ4</accession>
<evidence type="ECO:0000259" key="6">
    <source>
        <dbReference type="Pfam" id="PF00472"/>
    </source>
</evidence>
<feature type="region of interest" description="Disordered" evidence="5">
    <location>
        <begin position="101"/>
        <end position="126"/>
    </location>
</feature>
<evidence type="ECO:0000313" key="7">
    <source>
        <dbReference type="EMBL" id="KAK7087954.1"/>
    </source>
</evidence>
<sequence length="126" mass="14660">MSFGKRTYVSRKTYPFSELKEDDLEEDFVRGSGPGGQAVNQTANCVVLKHTPTGIVVKCHETRSLQINRQRARERLKERIDFHLHGSKSFLALQEKELSLQRKEKKKRNKSRLETKKAFKEREGID</sequence>
<evidence type="ECO:0000256" key="3">
    <source>
        <dbReference type="ARBA" id="ARBA00022946"/>
    </source>
</evidence>
<dbReference type="GO" id="GO:0003747">
    <property type="term" value="F:translation release factor activity"/>
    <property type="evidence" value="ECO:0007669"/>
    <property type="project" value="InterPro"/>
</dbReference>
<keyword evidence="3" id="KW-0809">Transit peptide</keyword>
<feature type="compositionally biased region" description="Basic and acidic residues" evidence="5">
    <location>
        <begin position="111"/>
        <end position="126"/>
    </location>
</feature>
<comment type="caution">
    <text evidence="7">The sequence shown here is derived from an EMBL/GenBank/DDBJ whole genome shotgun (WGS) entry which is preliminary data.</text>
</comment>
<dbReference type="EMBL" id="JBAMIC010004070">
    <property type="protein sequence ID" value="KAK7087954.1"/>
    <property type="molecule type" value="Genomic_DNA"/>
</dbReference>
<dbReference type="Proteomes" id="UP001374579">
    <property type="component" value="Unassembled WGS sequence"/>
</dbReference>
<dbReference type="Gene3D" id="3.30.160.20">
    <property type="match status" value="1"/>
</dbReference>
<reference evidence="7 8" key="1">
    <citation type="submission" date="2024-02" db="EMBL/GenBank/DDBJ databases">
        <title>Chromosome-scale genome assembly of the rough periwinkle Littorina saxatilis.</title>
        <authorList>
            <person name="De Jode A."/>
            <person name="Faria R."/>
            <person name="Formenti G."/>
            <person name="Sims Y."/>
            <person name="Smith T.P."/>
            <person name="Tracey A."/>
            <person name="Wood J.M.D."/>
            <person name="Zagrodzka Z.B."/>
            <person name="Johannesson K."/>
            <person name="Butlin R.K."/>
            <person name="Leder E.H."/>
        </authorList>
    </citation>
    <scope>NUCLEOTIDE SEQUENCE [LARGE SCALE GENOMIC DNA]</scope>
    <source>
        <strain evidence="7">Snail1</strain>
        <tissue evidence="7">Muscle</tissue>
    </source>
</reference>
<dbReference type="PANTHER" id="PTHR46203">
    <property type="entry name" value="PROBABLE PEPTIDE CHAIN RELEASE FACTOR C12ORF65"/>
    <property type="match status" value="1"/>
</dbReference>
<dbReference type="SUPFAM" id="SSF75620">
    <property type="entry name" value="Release factor"/>
    <property type="match status" value="1"/>
</dbReference>
<dbReference type="InterPro" id="IPR000352">
    <property type="entry name" value="Pep_chain_release_fac_I"/>
</dbReference>
<keyword evidence="8" id="KW-1185">Reference proteome</keyword>
<protein>
    <recommendedName>
        <fullName evidence="6">Prokaryotic-type class I peptide chain release factors domain-containing protein</fullName>
    </recommendedName>
</protein>
<dbReference type="AlphaFoldDB" id="A0AAN9AJJ4"/>
<evidence type="ECO:0000256" key="4">
    <source>
        <dbReference type="ARBA" id="ARBA00023128"/>
    </source>
</evidence>
<dbReference type="GO" id="GO:0005739">
    <property type="term" value="C:mitochondrion"/>
    <property type="evidence" value="ECO:0007669"/>
    <property type="project" value="UniProtKB-SubCell"/>
</dbReference>
<comment type="subcellular location">
    <subcellularLocation>
        <location evidence="1">Mitochondrion</location>
    </subcellularLocation>
</comment>
<feature type="domain" description="Prokaryotic-type class I peptide chain release factors" evidence="6">
    <location>
        <begin position="18"/>
        <end position="116"/>
    </location>
</feature>
<name>A0AAN9AJJ4_9CAEN</name>